<evidence type="ECO:0000259" key="1">
    <source>
        <dbReference type="Pfam" id="PF20066"/>
    </source>
</evidence>
<evidence type="ECO:0000313" key="2">
    <source>
        <dbReference type="EMBL" id="GAN55331.1"/>
    </source>
</evidence>
<feature type="domain" description="Glyoxalase-related protein" evidence="1">
    <location>
        <begin position="3"/>
        <end position="54"/>
    </location>
</feature>
<dbReference type="OrthoDB" id="9803104at2"/>
<dbReference type="Gene3D" id="2.60.120.260">
    <property type="entry name" value="Galactose-binding domain-like"/>
    <property type="match status" value="1"/>
</dbReference>
<organism evidence="2 3">
    <name type="scientific">Tanticharoenia sakaeratensis NBRC 103193</name>
    <dbReference type="NCBI Taxonomy" id="1231623"/>
    <lineage>
        <taxon>Bacteria</taxon>
        <taxon>Pseudomonadati</taxon>
        <taxon>Pseudomonadota</taxon>
        <taxon>Alphaproteobacteria</taxon>
        <taxon>Acetobacterales</taxon>
        <taxon>Acetobacteraceae</taxon>
        <taxon>Tanticharoenia</taxon>
    </lineage>
</organism>
<proteinExistence type="predicted"/>
<dbReference type="EMBL" id="BALE01000046">
    <property type="protein sequence ID" value="GAN55331.1"/>
    <property type="molecule type" value="Genomic_DNA"/>
</dbReference>
<dbReference type="Pfam" id="PF20066">
    <property type="entry name" value="Glyoxalase_8"/>
    <property type="match status" value="1"/>
</dbReference>
<dbReference type="RefSeq" id="WP_048850402.1">
    <property type="nucleotide sequence ID" value="NZ_BALE01000046.1"/>
</dbReference>
<protein>
    <recommendedName>
        <fullName evidence="1">Glyoxalase-related protein domain-containing protein</fullName>
    </recommendedName>
</protein>
<dbReference type="InterPro" id="IPR045517">
    <property type="entry name" value="Glyoxalase_8"/>
</dbReference>
<dbReference type="STRING" id="1231623.Tasa_046_013"/>
<name>A0A0D6MPH4_9PROT</name>
<reference evidence="2 3" key="1">
    <citation type="submission" date="2012-10" db="EMBL/GenBank/DDBJ databases">
        <title>Genome sequencing of Tanticharoenia sakaeratensis NBRC 103193.</title>
        <authorList>
            <person name="Azuma Y."/>
            <person name="Hadano H."/>
            <person name="Hirakawa H."/>
            <person name="Matsushita K."/>
        </authorList>
    </citation>
    <scope>NUCLEOTIDE SEQUENCE [LARGE SCALE GENOMIC DNA]</scope>
    <source>
        <strain evidence="2 3">NBRC 103193</strain>
    </source>
</reference>
<accession>A0A0D6MPH4</accession>
<keyword evidence="3" id="KW-1185">Reference proteome</keyword>
<dbReference type="AlphaFoldDB" id="A0A0D6MPH4"/>
<sequence length="250" mass="26900">MTTPEIPAPKTMARALRAALAERRIAISHSDALELVARQFGCENGNVLAARMPSDGRTVSPLAPDKGLVPEGWFVHENGHHGLFRHDLLEGAGEDGGPAILLASRDGLSDVPTSAFLTVMQRFAATDFRDRRFSFRASLRVTDAQGRGRIWITARGPGRVNLAFDNLGMNESPLNQPDGPIAGTTGWERRSVTIDVPENTEYIQFGVQFGAGPGTFITCAPSFGLATAAEHPRALHAAPRNLDLRPAMLA</sequence>
<dbReference type="Proteomes" id="UP000032679">
    <property type="component" value="Unassembled WGS sequence"/>
</dbReference>
<comment type="caution">
    <text evidence="2">The sequence shown here is derived from an EMBL/GenBank/DDBJ whole genome shotgun (WGS) entry which is preliminary data.</text>
</comment>
<gene>
    <name evidence="2" type="ORF">Tasa_046_013</name>
</gene>
<evidence type="ECO:0000313" key="3">
    <source>
        <dbReference type="Proteomes" id="UP000032679"/>
    </source>
</evidence>